<accession>A0ABQ2CTV1</accession>
<dbReference type="RefSeq" id="WP_188998829.1">
    <property type="nucleotide sequence ID" value="NZ_BMOD01000001.1"/>
</dbReference>
<name>A0ABQ2CTV1_9DEIO</name>
<sequence length="108" mass="12292">MDLSAVQKKQQAFIEERGWSEFQTPKNLVMALMVETAELQEIFQWLTPEESWQVRQSPQVLEHVGEEAADVLLYLLHLCGQLNIDLEAAVKDKMQKNALKYPLPAGPA</sequence>
<keyword evidence="2" id="KW-1185">Reference proteome</keyword>
<evidence type="ECO:0000313" key="2">
    <source>
        <dbReference type="Proteomes" id="UP000632222"/>
    </source>
</evidence>
<organism evidence="1 2">
    <name type="scientific">Deinococcus roseus</name>
    <dbReference type="NCBI Taxonomy" id="392414"/>
    <lineage>
        <taxon>Bacteria</taxon>
        <taxon>Thermotogati</taxon>
        <taxon>Deinococcota</taxon>
        <taxon>Deinococci</taxon>
        <taxon>Deinococcales</taxon>
        <taxon>Deinococcaceae</taxon>
        <taxon>Deinococcus</taxon>
    </lineage>
</organism>
<dbReference type="PIRSF" id="PIRSF029826">
    <property type="entry name" value="UCP029826_pph"/>
    <property type="match status" value="1"/>
</dbReference>
<comment type="caution">
    <text evidence="1">The sequence shown here is derived from an EMBL/GenBank/DDBJ whole genome shotgun (WGS) entry which is preliminary data.</text>
</comment>
<gene>
    <name evidence="1" type="ORF">GCM10008938_03220</name>
</gene>
<dbReference type="PANTHER" id="PTHR46523">
    <property type="entry name" value="DCTP PYROPHOSPHATASE 1"/>
    <property type="match status" value="1"/>
</dbReference>
<proteinExistence type="predicted"/>
<dbReference type="EMBL" id="BMOD01000001">
    <property type="protein sequence ID" value="GGJ20359.1"/>
    <property type="molecule type" value="Genomic_DNA"/>
</dbReference>
<dbReference type="CDD" id="cd11537">
    <property type="entry name" value="NTP-PPase_RS21-C6_like"/>
    <property type="match status" value="1"/>
</dbReference>
<protein>
    <submittedName>
        <fullName evidence="1">NTP pyrophosphohydrolase</fullName>
    </submittedName>
</protein>
<dbReference type="PANTHER" id="PTHR46523:SF1">
    <property type="entry name" value="DCTP PYROPHOSPHATASE 1"/>
    <property type="match status" value="1"/>
</dbReference>
<dbReference type="SUPFAM" id="SSF101386">
    <property type="entry name" value="all-alpha NTP pyrophosphatases"/>
    <property type="match status" value="1"/>
</dbReference>
<reference evidence="2" key="1">
    <citation type="journal article" date="2019" name="Int. J. Syst. Evol. Microbiol.">
        <title>The Global Catalogue of Microorganisms (GCM) 10K type strain sequencing project: providing services to taxonomists for standard genome sequencing and annotation.</title>
        <authorList>
            <consortium name="The Broad Institute Genomics Platform"/>
            <consortium name="The Broad Institute Genome Sequencing Center for Infectious Disease"/>
            <person name="Wu L."/>
            <person name="Ma J."/>
        </authorList>
    </citation>
    <scope>NUCLEOTIDE SEQUENCE [LARGE SCALE GENOMIC DNA]</scope>
    <source>
        <strain evidence="2">JCM 14370</strain>
    </source>
</reference>
<dbReference type="InterPro" id="IPR052555">
    <property type="entry name" value="dCTP_Pyrophosphatase"/>
</dbReference>
<evidence type="ECO:0000313" key="1">
    <source>
        <dbReference type="EMBL" id="GGJ20359.1"/>
    </source>
</evidence>
<dbReference type="Pfam" id="PF12643">
    <property type="entry name" value="MazG-like"/>
    <property type="match status" value="1"/>
</dbReference>
<dbReference type="Gene3D" id="1.10.287.1080">
    <property type="entry name" value="MazG-like"/>
    <property type="match status" value="1"/>
</dbReference>
<dbReference type="InterPro" id="IPR025984">
    <property type="entry name" value="DCTPP"/>
</dbReference>
<dbReference type="Proteomes" id="UP000632222">
    <property type="component" value="Unassembled WGS sequence"/>
</dbReference>